<organism evidence="2">
    <name type="scientific">Corethron hystrix</name>
    <dbReference type="NCBI Taxonomy" id="216773"/>
    <lineage>
        <taxon>Eukaryota</taxon>
        <taxon>Sar</taxon>
        <taxon>Stramenopiles</taxon>
        <taxon>Ochrophyta</taxon>
        <taxon>Bacillariophyta</taxon>
        <taxon>Coscinodiscophyceae</taxon>
        <taxon>Corethrophycidae</taxon>
        <taxon>Corethrales</taxon>
        <taxon>Corethraceae</taxon>
        <taxon>Corethron</taxon>
    </lineage>
</organism>
<dbReference type="EMBL" id="HBFR01005304">
    <property type="protein sequence ID" value="CAD8876544.1"/>
    <property type="molecule type" value="Transcribed_RNA"/>
</dbReference>
<evidence type="ECO:0000313" key="2">
    <source>
        <dbReference type="EMBL" id="CAD8876544.1"/>
    </source>
</evidence>
<dbReference type="AlphaFoldDB" id="A0A7S1B6E9"/>
<sequence>MDAIAYLKEVTHCSWKDLQFLMVRMAQFDLQFAREKYNVFEGLDEVIESLQNISESNVVQKMSFHDDPELQAFIESKDIFSVMSEYDPLTKALKNYSVFQDNLKKLSLCLKDNEACYQAVRESRIRTVKQVEKMSKFSPLIHCITSENNKESNNNLPVKKHTYLSVVDTFDKRENGFLGKFNEYLTKYVITWEQDTNSRVSQALVSLEKMLAEYDYHDRKLSTQQKKVAALNQKGKKVDENAIVVMKRDKQKLDKAKTNYIEGYIKLIAFLKEITYCSWKDLQFVIVKMAQFDLHFAREKFDTFKGLDEVIESLKNISESNGTQEMECHKHVSFLLHDIDIDVKANENLGTEIELSLGKPNLKKKNAGKLGIIQTNKVSNLLPPMQTGNRPYEQRSDVATNPPKGSTENERKMPFFSMEGSKRRVVKTTATKAGILDPLLLHSNKDDDLLLATQHIENDKKVPTRLKNCIEPQERVATSKKDETRHGLKLRNFEPLEKLRQNMSIMESEKFDTTYQDKIKRPHEYDKRLELLRQSAYEHHDQDYRIPQDSISFENRAPGLYKTRNLQSFKQNIRQELNNMISSDVDPFIFSETSPFEVDNKTKGSEYLGGKEGTKTKYFSRVESEKEALAYFSLIGGNMVNHTINSTNTSAPFSPPESLRGSKTPEREVREGPEIMTDGKLAKSQSFGHRMIANFGKRKKKNMSHKKVSQEVGKMLNNRVSEPSQSIALSPALSLIDDEISTVEEISLSDNSASWQSPSAYKFRL</sequence>
<feature type="region of interest" description="Disordered" evidence="1">
    <location>
        <begin position="381"/>
        <end position="412"/>
    </location>
</feature>
<feature type="compositionally biased region" description="Basic and acidic residues" evidence="1">
    <location>
        <begin position="663"/>
        <end position="673"/>
    </location>
</feature>
<accession>A0A7S1B6E9</accession>
<proteinExistence type="predicted"/>
<feature type="region of interest" description="Disordered" evidence="1">
    <location>
        <begin position="646"/>
        <end position="680"/>
    </location>
</feature>
<reference evidence="2" key="1">
    <citation type="submission" date="2021-01" db="EMBL/GenBank/DDBJ databases">
        <authorList>
            <person name="Corre E."/>
            <person name="Pelletier E."/>
            <person name="Niang G."/>
            <person name="Scheremetjew M."/>
            <person name="Finn R."/>
            <person name="Kale V."/>
            <person name="Holt S."/>
            <person name="Cochrane G."/>
            <person name="Meng A."/>
            <person name="Brown T."/>
            <person name="Cohen L."/>
        </authorList>
    </citation>
    <scope>NUCLEOTIDE SEQUENCE</scope>
    <source>
        <strain evidence="2">308</strain>
    </source>
</reference>
<name>A0A7S1B6E9_9STRA</name>
<protein>
    <submittedName>
        <fullName evidence="2">Uncharacterized protein</fullName>
    </submittedName>
</protein>
<gene>
    <name evidence="2" type="ORF">CHYS00102_LOCUS3722</name>
</gene>
<evidence type="ECO:0000256" key="1">
    <source>
        <dbReference type="SAM" id="MobiDB-lite"/>
    </source>
</evidence>
<feature type="compositionally biased region" description="Polar residues" evidence="1">
    <location>
        <begin position="397"/>
        <end position="406"/>
    </location>
</feature>